<gene>
    <name evidence="1" type="ORF">KP78_06880</name>
</gene>
<dbReference type="PATRIC" id="fig|889306.3.peg.688"/>
<evidence type="ECO:0000313" key="1">
    <source>
        <dbReference type="EMBL" id="KIL49220.1"/>
    </source>
</evidence>
<proteinExistence type="predicted"/>
<organism evidence="1 2">
    <name type="scientific">Jeotgalibacillus soli</name>
    <dbReference type="NCBI Taxonomy" id="889306"/>
    <lineage>
        <taxon>Bacteria</taxon>
        <taxon>Bacillati</taxon>
        <taxon>Bacillota</taxon>
        <taxon>Bacilli</taxon>
        <taxon>Bacillales</taxon>
        <taxon>Caryophanaceae</taxon>
        <taxon>Jeotgalibacillus</taxon>
    </lineage>
</organism>
<protein>
    <submittedName>
        <fullName evidence="1">Uncharacterized protein</fullName>
    </submittedName>
</protein>
<dbReference type="OrthoDB" id="2989689at2"/>
<accession>A0A0C2RG91</accession>
<name>A0A0C2RG91_9BACL</name>
<evidence type="ECO:0000313" key="2">
    <source>
        <dbReference type="Proteomes" id="UP000031938"/>
    </source>
</evidence>
<dbReference type="AlphaFoldDB" id="A0A0C2RG91"/>
<sequence>MCGYCRQQNNRLSDKFVFILSEDLIERCNGLGLGVVFTATFDGGMAYKITWDQDVKEINHDHSIFTHRQVERGIKTGDFIVINDLVK</sequence>
<dbReference type="EMBL" id="JXRP01000009">
    <property type="protein sequence ID" value="KIL49220.1"/>
    <property type="molecule type" value="Genomic_DNA"/>
</dbReference>
<dbReference type="RefSeq" id="WP_041086310.1">
    <property type="nucleotide sequence ID" value="NZ_JXRP01000009.1"/>
</dbReference>
<keyword evidence="2" id="KW-1185">Reference proteome</keyword>
<comment type="caution">
    <text evidence="1">The sequence shown here is derived from an EMBL/GenBank/DDBJ whole genome shotgun (WGS) entry which is preliminary data.</text>
</comment>
<dbReference type="Proteomes" id="UP000031938">
    <property type="component" value="Unassembled WGS sequence"/>
</dbReference>
<reference evidence="1 2" key="1">
    <citation type="submission" date="2015-01" db="EMBL/GenBank/DDBJ databases">
        <title>Genome sequencing of Jeotgalibacillus soli.</title>
        <authorList>
            <person name="Goh K.M."/>
            <person name="Chan K.-G."/>
            <person name="Yaakop A.S."/>
            <person name="Ee R."/>
            <person name="Gan H.M."/>
            <person name="Chan C.S."/>
        </authorList>
    </citation>
    <scope>NUCLEOTIDE SEQUENCE [LARGE SCALE GENOMIC DNA]</scope>
    <source>
        <strain evidence="1 2">P9</strain>
    </source>
</reference>